<dbReference type="Pfam" id="PF04500">
    <property type="entry name" value="FLYWCH"/>
    <property type="match status" value="1"/>
</dbReference>
<keyword evidence="7" id="KW-1185">Reference proteome</keyword>
<feature type="domain" description="FLYWCH-type" evidence="5">
    <location>
        <begin position="10"/>
        <end position="66"/>
    </location>
</feature>
<sequence length="232" mass="26433">MAASQVRVEFIETSRGGRHLAWNGYRYRQNNKRDTWISWKCILTTCKATICTRDDIPTKFGRDHNHPPSPAEVEGMKIISEVRSRARVEMTPIPSIYDEEITKLRDAPWDSQTREVASKLPTFSATKSAMYRARQKTVPPIPSTRQTIQLNDKFQRTTSGELFLQADDGDADRILIFASPDNVEHLCAAPDIYCDGTLRAPPETQQPRPSPTYNSRDVYSTLPRPYGGRHNH</sequence>
<evidence type="ECO:0000256" key="3">
    <source>
        <dbReference type="ARBA" id="ARBA00022833"/>
    </source>
</evidence>
<dbReference type="Proteomes" id="UP001186944">
    <property type="component" value="Unassembled WGS sequence"/>
</dbReference>
<organism evidence="6 7">
    <name type="scientific">Pinctada imbricata</name>
    <name type="common">Atlantic pearl-oyster</name>
    <name type="synonym">Pinctada martensii</name>
    <dbReference type="NCBI Taxonomy" id="66713"/>
    <lineage>
        <taxon>Eukaryota</taxon>
        <taxon>Metazoa</taxon>
        <taxon>Spiralia</taxon>
        <taxon>Lophotrochozoa</taxon>
        <taxon>Mollusca</taxon>
        <taxon>Bivalvia</taxon>
        <taxon>Autobranchia</taxon>
        <taxon>Pteriomorphia</taxon>
        <taxon>Pterioida</taxon>
        <taxon>Pterioidea</taxon>
        <taxon>Pteriidae</taxon>
        <taxon>Pinctada</taxon>
    </lineage>
</organism>
<dbReference type="GO" id="GO:0008270">
    <property type="term" value="F:zinc ion binding"/>
    <property type="evidence" value="ECO:0007669"/>
    <property type="project" value="UniProtKB-KW"/>
</dbReference>
<keyword evidence="1" id="KW-0479">Metal-binding</keyword>
<dbReference type="EMBL" id="VSWD01000003">
    <property type="protein sequence ID" value="KAK3105984.1"/>
    <property type="molecule type" value="Genomic_DNA"/>
</dbReference>
<protein>
    <recommendedName>
        <fullName evidence="5">FLYWCH-type domain-containing protein</fullName>
    </recommendedName>
</protein>
<proteinExistence type="predicted"/>
<evidence type="ECO:0000313" key="7">
    <source>
        <dbReference type="Proteomes" id="UP001186944"/>
    </source>
</evidence>
<dbReference type="Gene3D" id="2.20.25.240">
    <property type="match status" value="1"/>
</dbReference>
<evidence type="ECO:0000256" key="1">
    <source>
        <dbReference type="ARBA" id="ARBA00022723"/>
    </source>
</evidence>
<evidence type="ECO:0000313" key="6">
    <source>
        <dbReference type="EMBL" id="KAK3105984.1"/>
    </source>
</evidence>
<dbReference type="InterPro" id="IPR007588">
    <property type="entry name" value="Znf_FLYWCH"/>
</dbReference>
<gene>
    <name evidence="6" type="ORF">FSP39_010262</name>
</gene>
<evidence type="ECO:0000256" key="4">
    <source>
        <dbReference type="SAM" id="MobiDB-lite"/>
    </source>
</evidence>
<evidence type="ECO:0000259" key="5">
    <source>
        <dbReference type="Pfam" id="PF04500"/>
    </source>
</evidence>
<keyword evidence="3" id="KW-0862">Zinc</keyword>
<keyword evidence="2" id="KW-0863">Zinc-finger</keyword>
<dbReference type="AlphaFoldDB" id="A0AA89C9U9"/>
<feature type="compositionally biased region" description="Polar residues" evidence="4">
    <location>
        <begin position="203"/>
        <end position="218"/>
    </location>
</feature>
<name>A0AA89C9U9_PINIB</name>
<evidence type="ECO:0000256" key="2">
    <source>
        <dbReference type="ARBA" id="ARBA00022771"/>
    </source>
</evidence>
<feature type="region of interest" description="Disordered" evidence="4">
    <location>
        <begin position="198"/>
        <end position="232"/>
    </location>
</feature>
<comment type="caution">
    <text evidence="6">The sequence shown here is derived from an EMBL/GenBank/DDBJ whole genome shotgun (WGS) entry which is preliminary data.</text>
</comment>
<reference evidence="6" key="1">
    <citation type="submission" date="2019-08" db="EMBL/GenBank/DDBJ databases">
        <title>The improved chromosome-level genome for the pearl oyster Pinctada fucata martensii using PacBio sequencing and Hi-C.</title>
        <authorList>
            <person name="Zheng Z."/>
        </authorList>
    </citation>
    <scope>NUCLEOTIDE SEQUENCE</scope>
    <source>
        <strain evidence="6">ZZ-2019</strain>
        <tissue evidence="6">Adductor muscle</tissue>
    </source>
</reference>
<accession>A0AA89C9U9</accession>